<dbReference type="HOGENOM" id="CLU_626184_0_0_1"/>
<dbReference type="PaxDb" id="2903-EOD09644"/>
<evidence type="ECO:0000256" key="2">
    <source>
        <dbReference type="SAM" id="Phobius"/>
    </source>
</evidence>
<dbReference type="KEGG" id="ehx:EMIHUDRAFT_432929"/>
<protein>
    <submittedName>
        <fullName evidence="3">Uncharacterized protein</fullName>
    </submittedName>
</protein>
<feature type="transmembrane region" description="Helical" evidence="2">
    <location>
        <begin position="363"/>
        <end position="386"/>
    </location>
</feature>
<evidence type="ECO:0000313" key="3">
    <source>
        <dbReference type="EnsemblProtists" id="EOD09644"/>
    </source>
</evidence>
<keyword evidence="2" id="KW-0472">Membrane</keyword>
<keyword evidence="4" id="KW-1185">Reference proteome</keyword>
<dbReference type="AlphaFoldDB" id="A0A0D3IEF9"/>
<dbReference type="EnsemblProtists" id="EOD09644">
    <property type="protein sequence ID" value="EOD09644"/>
    <property type="gene ID" value="EMIHUDRAFT_432929"/>
</dbReference>
<reference evidence="4" key="1">
    <citation type="journal article" date="2013" name="Nature">
        <title>Pan genome of the phytoplankton Emiliania underpins its global distribution.</title>
        <authorList>
            <person name="Read B.A."/>
            <person name="Kegel J."/>
            <person name="Klute M.J."/>
            <person name="Kuo A."/>
            <person name="Lefebvre S.C."/>
            <person name="Maumus F."/>
            <person name="Mayer C."/>
            <person name="Miller J."/>
            <person name="Monier A."/>
            <person name="Salamov A."/>
            <person name="Young J."/>
            <person name="Aguilar M."/>
            <person name="Claverie J.M."/>
            <person name="Frickenhaus S."/>
            <person name="Gonzalez K."/>
            <person name="Herman E.K."/>
            <person name="Lin Y.C."/>
            <person name="Napier J."/>
            <person name="Ogata H."/>
            <person name="Sarno A.F."/>
            <person name="Shmutz J."/>
            <person name="Schroeder D."/>
            <person name="de Vargas C."/>
            <person name="Verret F."/>
            <person name="von Dassow P."/>
            <person name="Valentin K."/>
            <person name="Van de Peer Y."/>
            <person name="Wheeler G."/>
            <person name="Dacks J.B."/>
            <person name="Delwiche C.F."/>
            <person name="Dyhrman S.T."/>
            <person name="Glockner G."/>
            <person name="John U."/>
            <person name="Richards T."/>
            <person name="Worden A.Z."/>
            <person name="Zhang X."/>
            <person name="Grigoriev I.V."/>
            <person name="Allen A.E."/>
            <person name="Bidle K."/>
            <person name="Borodovsky M."/>
            <person name="Bowler C."/>
            <person name="Brownlee C."/>
            <person name="Cock J.M."/>
            <person name="Elias M."/>
            <person name="Gladyshev V.N."/>
            <person name="Groth M."/>
            <person name="Guda C."/>
            <person name="Hadaegh A."/>
            <person name="Iglesias-Rodriguez M.D."/>
            <person name="Jenkins J."/>
            <person name="Jones B.M."/>
            <person name="Lawson T."/>
            <person name="Leese F."/>
            <person name="Lindquist E."/>
            <person name="Lobanov A."/>
            <person name="Lomsadze A."/>
            <person name="Malik S.B."/>
            <person name="Marsh M.E."/>
            <person name="Mackinder L."/>
            <person name="Mock T."/>
            <person name="Mueller-Roeber B."/>
            <person name="Pagarete A."/>
            <person name="Parker M."/>
            <person name="Probert I."/>
            <person name="Quesneville H."/>
            <person name="Raines C."/>
            <person name="Rensing S.A."/>
            <person name="Riano-Pachon D.M."/>
            <person name="Richier S."/>
            <person name="Rokitta S."/>
            <person name="Shiraiwa Y."/>
            <person name="Soanes D.M."/>
            <person name="van der Giezen M."/>
            <person name="Wahlund T.M."/>
            <person name="Williams B."/>
            <person name="Wilson W."/>
            <person name="Wolfe G."/>
            <person name="Wurch L.L."/>
        </authorList>
    </citation>
    <scope>NUCLEOTIDE SEQUENCE</scope>
</reference>
<evidence type="ECO:0000256" key="1">
    <source>
        <dbReference type="SAM" id="MobiDB-lite"/>
    </source>
</evidence>
<keyword evidence="2" id="KW-0812">Transmembrane</keyword>
<sequence length="438" mass="46838">MGSSPPNASPVPIAFTYTYARQPPGCCGGYYDDPANTILSDGVKPSSITRSNCVEFDLSSHAYQPTIDLGDEYAVSSLELSYVAAPGWGKYAPSKVAVSCLSASVPLPHQATSSVEFSDLSNSGGHTVSVDLTRCGRVRYITLEQVKPSRGHTNVGELVVLGWKHSSPPPPPLPYPPRPPPCDSYSAVRYVCSSNDGSGYHGFTGSYRTYLGRPGSSAACRALCEAQSEAGCCEWRSTNHCNWKRNARLFYSAGHTDTTSFLCSVAPPPPSPHPPPPPPSPSWFFDTGVAASLSMEPPAILLLLIPLALGALLAMLLGCCIIREARSLEHVLLRLIAGAALAVIVYSYEVALYFGAALEYRGALVYSSFVAALSSSVELVAALSLARSGRRHARARRPRPCTSWLARRRDSPWRPSSSTPTCLPASCPTWSSRARPSA</sequence>
<organism evidence="3 4">
    <name type="scientific">Emiliania huxleyi (strain CCMP1516)</name>
    <dbReference type="NCBI Taxonomy" id="280463"/>
    <lineage>
        <taxon>Eukaryota</taxon>
        <taxon>Haptista</taxon>
        <taxon>Haptophyta</taxon>
        <taxon>Prymnesiophyceae</taxon>
        <taxon>Isochrysidales</taxon>
        <taxon>Noelaerhabdaceae</taxon>
        <taxon>Emiliania</taxon>
    </lineage>
</organism>
<keyword evidence="2" id="KW-1133">Transmembrane helix</keyword>
<feature type="transmembrane region" description="Helical" evidence="2">
    <location>
        <begin position="299"/>
        <end position="319"/>
    </location>
</feature>
<dbReference type="RefSeq" id="XP_005762073.1">
    <property type="nucleotide sequence ID" value="XM_005762016.1"/>
</dbReference>
<proteinExistence type="predicted"/>
<feature type="transmembrane region" description="Helical" evidence="2">
    <location>
        <begin position="331"/>
        <end position="351"/>
    </location>
</feature>
<dbReference type="GeneID" id="17255766"/>
<feature type="compositionally biased region" description="Polar residues" evidence="1">
    <location>
        <begin position="428"/>
        <end position="438"/>
    </location>
</feature>
<dbReference type="Proteomes" id="UP000013827">
    <property type="component" value="Unassembled WGS sequence"/>
</dbReference>
<evidence type="ECO:0000313" key="4">
    <source>
        <dbReference type="Proteomes" id="UP000013827"/>
    </source>
</evidence>
<feature type="region of interest" description="Disordered" evidence="1">
    <location>
        <begin position="409"/>
        <end position="438"/>
    </location>
</feature>
<name>A0A0D3IEF9_EMIH1</name>
<accession>A0A0D3IEF9</accession>
<reference evidence="3" key="2">
    <citation type="submission" date="2024-10" db="UniProtKB">
        <authorList>
            <consortium name="EnsemblProtists"/>
        </authorList>
    </citation>
    <scope>IDENTIFICATION</scope>
</reference>